<dbReference type="AlphaFoldDB" id="A0A511ZF93"/>
<evidence type="ECO:0000313" key="2">
    <source>
        <dbReference type="Proteomes" id="UP000321558"/>
    </source>
</evidence>
<organism evidence="1 2">
    <name type="scientific">Oceanobacillus sojae</name>
    <dbReference type="NCBI Taxonomy" id="582851"/>
    <lineage>
        <taxon>Bacteria</taxon>
        <taxon>Bacillati</taxon>
        <taxon>Bacillota</taxon>
        <taxon>Bacilli</taxon>
        <taxon>Bacillales</taxon>
        <taxon>Bacillaceae</taxon>
        <taxon>Oceanobacillus</taxon>
    </lineage>
</organism>
<gene>
    <name evidence="1" type="ORF">OSO01_08000</name>
</gene>
<dbReference type="Proteomes" id="UP000321558">
    <property type="component" value="Unassembled WGS sequence"/>
</dbReference>
<evidence type="ECO:0000313" key="1">
    <source>
        <dbReference type="EMBL" id="GEN86061.1"/>
    </source>
</evidence>
<dbReference type="EMBL" id="BJYM01000003">
    <property type="protein sequence ID" value="GEN86061.1"/>
    <property type="molecule type" value="Genomic_DNA"/>
</dbReference>
<keyword evidence="2" id="KW-1185">Reference proteome</keyword>
<dbReference type="RefSeq" id="WP_186813546.1">
    <property type="nucleotide sequence ID" value="NZ_BJYM01000003.1"/>
</dbReference>
<comment type="caution">
    <text evidence="1">The sequence shown here is derived from an EMBL/GenBank/DDBJ whole genome shotgun (WGS) entry which is preliminary data.</text>
</comment>
<sequence>MSKVTLNISMSLDRFIAGANDNPNQPLGDQGDILQAWSFPGKKRAKQIPFSSFPAVYAHHFSLKIISTCLH</sequence>
<proteinExistence type="predicted"/>
<protein>
    <recommendedName>
        <fullName evidence="3">Bacterial bifunctional deaminase-reductase C-terminal domain-containing protein</fullName>
    </recommendedName>
</protein>
<evidence type="ECO:0008006" key="3">
    <source>
        <dbReference type="Google" id="ProtNLM"/>
    </source>
</evidence>
<reference evidence="1 2" key="1">
    <citation type="submission" date="2019-07" db="EMBL/GenBank/DDBJ databases">
        <title>Whole genome shotgun sequence of Oceanobacillus sojae NBRC 105379.</title>
        <authorList>
            <person name="Hosoyama A."/>
            <person name="Uohara A."/>
            <person name="Ohji S."/>
            <person name="Ichikawa N."/>
        </authorList>
    </citation>
    <scope>NUCLEOTIDE SEQUENCE [LARGE SCALE GENOMIC DNA]</scope>
    <source>
        <strain evidence="1 2">NBRC 105379</strain>
    </source>
</reference>
<accession>A0A511ZF93</accession>
<name>A0A511ZF93_9BACI</name>